<dbReference type="Pfam" id="PF07943">
    <property type="entry name" value="PBP5_C"/>
    <property type="match status" value="1"/>
</dbReference>
<dbReference type="EC" id="3.4.16.4" evidence="4"/>
<dbReference type="GeneID" id="55848399"/>
<comment type="pathway">
    <text evidence="2">Cell wall biogenesis; peptidoglycan biosynthesis.</text>
</comment>
<evidence type="ECO:0000256" key="7">
    <source>
        <dbReference type="ARBA" id="ARBA00022729"/>
    </source>
</evidence>
<organism evidence="15 16">
    <name type="scientific">Pseudomonas tolaasii NCPPB 2192</name>
    <dbReference type="NCBI Taxonomy" id="564423"/>
    <lineage>
        <taxon>Bacteria</taxon>
        <taxon>Pseudomonadati</taxon>
        <taxon>Pseudomonadota</taxon>
        <taxon>Gammaproteobacteria</taxon>
        <taxon>Pseudomonadales</taxon>
        <taxon>Pseudomonadaceae</taxon>
        <taxon>Pseudomonas</taxon>
    </lineage>
</organism>
<evidence type="ECO:0000256" key="5">
    <source>
        <dbReference type="ARBA" id="ARBA00022645"/>
    </source>
</evidence>
<dbReference type="SUPFAM" id="SSF56601">
    <property type="entry name" value="beta-lactamase/transpeptidase-like"/>
    <property type="match status" value="1"/>
</dbReference>
<evidence type="ECO:0000256" key="9">
    <source>
        <dbReference type="ARBA" id="ARBA00022960"/>
    </source>
</evidence>
<keyword evidence="6" id="KW-0645">Protease</keyword>
<protein>
    <recommendedName>
        <fullName evidence="4">serine-type D-Ala-D-Ala carboxypeptidase</fullName>
        <ecNumber evidence="4">3.4.16.4</ecNumber>
    </recommendedName>
</protein>
<evidence type="ECO:0000256" key="11">
    <source>
        <dbReference type="ARBA" id="ARBA00023316"/>
    </source>
</evidence>
<keyword evidence="10" id="KW-0573">Peptidoglycan synthesis</keyword>
<evidence type="ECO:0000259" key="14">
    <source>
        <dbReference type="SMART" id="SM00936"/>
    </source>
</evidence>
<keyword evidence="5 15" id="KW-0121">Carboxypeptidase</keyword>
<sequence length="402" mass="43424">MNNSESARNYWCGVLVCWLVFYAVGARAQASIAPPRLAASSWILMEYASGKVLAQSNADEKTDPASLAKIMTSYVVGQAIKADSLRASDEVTINRDAWAAGNPQLRGSALMFLEPGSRVTVDALNKGMVVQSGNDACIALADYITGGQAAFVAVMNDYADKLGLSNTRFKTVHGLEAQGQFTTARDLALLSQALIRDVPEEYALYRQREFTYKGIRQYNRNRLLWNTGLAVDGLKTGYSKASGFGLVSSAVVGDMRLIAVVLGAPDERSQFQASEKLLKWGARAFERRVAVKPDEVYASKRVWMGETSVVRLNAGTQGAVVLPYGLADDVQTTAVLSEPVLTAPLQKGQVVGVIDVQVRGKSVAQTPLVVMDAVEEGGFLRRAWDFLLLKVLQGLGLCVSCL</sequence>
<evidence type="ECO:0000256" key="8">
    <source>
        <dbReference type="ARBA" id="ARBA00022801"/>
    </source>
</evidence>
<dbReference type="Pfam" id="PF00768">
    <property type="entry name" value="Peptidase_S11"/>
    <property type="match status" value="1"/>
</dbReference>
<dbReference type="RefSeq" id="WP_051032789.1">
    <property type="nucleotide sequence ID" value="NZ_PHHD01000001.1"/>
</dbReference>
<evidence type="ECO:0000256" key="13">
    <source>
        <dbReference type="RuleBase" id="RU004016"/>
    </source>
</evidence>
<dbReference type="Proteomes" id="UP000232891">
    <property type="component" value="Unassembled WGS sequence"/>
</dbReference>
<dbReference type="PRINTS" id="PR00725">
    <property type="entry name" value="DADACBPTASE1"/>
</dbReference>
<evidence type="ECO:0000313" key="16">
    <source>
        <dbReference type="Proteomes" id="UP000232891"/>
    </source>
</evidence>
<evidence type="ECO:0000313" key="15">
    <source>
        <dbReference type="EMBL" id="PKA78264.1"/>
    </source>
</evidence>
<dbReference type="InterPro" id="IPR012338">
    <property type="entry name" value="Beta-lactam/transpept-like"/>
</dbReference>
<dbReference type="GO" id="GO:0004180">
    <property type="term" value="F:carboxypeptidase activity"/>
    <property type="evidence" value="ECO:0007669"/>
    <property type="project" value="UniProtKB-KW"/>
</dbReference>
<dbReference type="Gene3D" id="3.40.710.10">
    <property type="entry name" value="DD-peptidase/beta-lactamase superfamily"/>
    <property type="match status" value="1"/>
</dbReference>
<evidence type="ECO:0000256" key="1">
    <source>
        <dbReference type="ARBA" id="ARBA00003217"/>
    </source>
</evidence>
<dbReference type="InterPro" id="IPR012907">
    <property type="entry name" value="Peptidase_S11_C"/>
</dbReference>
<dbReference type="SUPFAM" id="SSF69189">
    <property type="entry name" value="Penicillin-binding protein associated domain"/>
    <property type="match status" value="1"/>
</dbReference>
<evidence type="ECO:0000256" key="3">
    <source>
        <dbReference type="ARBA" id="ARBA00007164"/>
    </source>
</evidence>
<dbReference type="EMBL" id="PHHD01000001">
    <property type="protein sequence ID" value="PKA78264.1"/>
    <property type="molecule type" value="Genomic_DNA"/>
</dbReference>
<comment type="function">
    <text evidence="1">Removes C-terminal D-alanyl residues from sugar-peptide cell wall precursors.</text>
</comment>
<dbReference type="SMART" id="SM00936">
    <property type="entry name" value="PBP5_C"/>
    <property type="match status" value="1"/>
</dbReference>
<feature type="domain" description="Peptidase S11 D-Ala-D-Ala carboxypeptidase A C-terminal" evidence="14">
    <location>
        <begin position="285"/>
        <end position="376"/>
    </location>
</feature>
<dbReference type="Gene3D" id="2.60.410.10">
    <property type="entry name" value="D-Ala-D-Ala carboxypeptidase, C-terminal domain"/>
    <property type="match status" value="1"/>
</dbReference>
<dbReference type="InterPro" id="IPR018044">
    <property type="entry name" value="Peptidase_S11"/>
</dbReference>
<dbReference type="InterPro" id="IPR001967">
    <property type="entry name" value="Peptidase_S11_N"/>
</dbReference>
<evidence type="ECO:0000256" key="4">
    <source>
        <dbReference type="ARBA" id="ARBA00012448"/>
    </source>
</evidence>
<comment type="similarity">
    <text evidence="3 13">Belongs to the peptidase S11 family.</text>
</comment>
<dbReference type="InterPro" id="IPR037167">
    <property type="entry name" value="Peptidase_S11_C_sf"/>
</dbReference>
<dbReference type="PANTHER" id="PTHR21581:SF6">
    <property type="entry name" value="TRAFFICKING PROTEIN PARTICLE COMPLEX SUBUNIT 12"/>
    <property type="match status" value="1"/>
</dbReference>
<evidence type="ECO:0000256" key="12">
    <source>
        <dbReference type="ARBA" id="ARBA00034000"/>
    </source>
</evidence>
<comment type="caution">
    <text evidence="15">The sequence shown here is derived from an EMBL/GenBank/DDBJ whole genome shotgun (WGS) entry which is preliminary data.</text>
</comment>
<proteinExistence type="inferred from homology"/>
<accession>A0ABX4QN50</accession>
<comment type="catalytic activity">
    <reaction evidence="12">
        <text>Preferential cleavage: (Ac)2-L-Lys-D-Ala-|-D-Ala. Also transpeptidation of peptidyl-alanyl moieties that are N-acyl substituents of D-alanine.</text>
        <dbReference type="EC" id="3.4.16.4"/>
    </reaction>
</comment>
<dbReference type="InterPro" id="IPR015956">
    <property type="entry name" value="Peniciliin-bd_prot_C_sf"/>
</dbReference>
<name>A0ABX4QN50_PSETO</name>
<reference evidence="15 16" key="1">
    <citation type="submission" date="2017-11" db="EMBL/GenBank/DDBJ databases">
        <title>Genome sequencing of a diverse group of Pseudomonas species.</title>
        <authorList>
            <person name="Loper J."/>
        </authorList>
    </citation>
    <scope>NUCLEOTIDE SEQUENCE [LARGE SCALE GENOMIC DNA]</scope>
    <source>
        <strain evidence="15 16">NCPPB 2192</strain>
    </source>
</reference>
<dbReference type="PANTHER" id="PTHR21581">
    <property type="entry name" value="D-ALANYL-D-ALANINE CARBOXYPEPTIDASE"/>
    <property type="match status" value="1"/>
</dbReference>
<evidence type="ECO:0000256" key="10">
    <source>
        <dbReference type="ARBA" id="ARBA00022984"/>
    </source>
</evidence>
<evidence type="ECO:0000256" key="6">
    <source>
        <dbReference type="ARBA" id="ARBA00022670"/>
    </source>
</evidence>
<keyword evidence="7" id="KW-0732">Signal</keyword>
<evidence type="ECO:0000256" key="2">
    <source>
        <dbReference type="ARBA" id="ARBA00004752"/>
    </source>
</evidence>
<gene>
    <name evidence="15" type="ORF">ATI14_5359</name>
</gene>
<keyword evidence="9" id="KW-0133">Cell shape</keyword>
<keyword evidence="16" id="KW-1185">Reference proteome</keyword>
<keyword evidence="8" id="KW-0378">Hydrolase</keyword>
<keyword evidence="11" id="KW-0961">Cell wall biogenesis/degradation</keyword>